<accession>A0AAV9H0R2</accession>
<feature type="chain" id="PRO_5043317225" evidence="2">
    <location>
        <begin position="28"/>
        <end position="114"/>
    </location>
</feature>
<keyword evidence="2" id="KW-0732">Signal</keyword>
<feature type="signal peptide" evidence="2">
    <location>
        <begin position="1"/>
        <end position="27"/>
    </location>
</feature>
<feature type="region of interest" description="Disordered" evidence="1">
    <location>
        <begin position="90"/>
        <end position="114"/>
    </location>
</feature>
<proteinExistence type="predicted"/>
<dbReference type="EMBL" id="MU865921">
    <property type="protein sequence ID" value="KAK4453058.1"/>
    <property type="molecule type" value="Genomic_DNA"/>
</dbReference>
<evidence type="ECO:0000313" key="3">
    <source>
        <dbReference type="EMBL" id="KAK4453058.1"/>
    </source>
</evidence>
<reference evidence="3" key="2">
    <citation type="submission" date="2023-05" db="EMBL/GenBank/DDBJ databases">
        <authorList>
            <consortium name="Lawrence Berkeley National Laboratory"/>
            <person name="Steindorff A."/>
            <person name="Hensen N."/>
            <person name="Bonometti L."/>
            <person name="Westerberg I."/>
            <person name="Brannstrom I.O."/>
            <person name="Guillou S."/>
            <person name="Cros-Aarteil S."/>
            <person name="Calhoun S."/>
            <person name="Haridas S."/>
            <person name="Kuo A."/>
            <person name="Mondo S."/>
            <person name="Pangilinan J."/>
            <person name="Riley R."/>
            <person name="Labutti K."/>
            <person name="Andreopoulos B."/>
            <person name="Lipzen A."/>
            <person name="Chen C."/>
            <person name="Yanf M."/>
            <person name="Daum C."/>
            <person name="Ng V."/>
            <person name="Clum A."/>
            <person name="Ohm R."/>
            <person name="Martin F."/>
            <person name="Silar P."/>
            <person name="Natvig D."/>
            <person name="Lalanne C."/>
            <person name="Gautier V."/>
            <person name="Ament-Velasquez S.L."/>
            <person name="Kruys A."/>
            <person name="Hutchinson M.I."/>
            <person name="Powell A.J."/>
            <person name="Barry K."/>
            <person name="Miller A.N."/>
            <person name="Grigoriev I.V."/>
            <person name="Debuchy R."/>
            <person name="Gladieux P."/>
            <person name="Thoren M.H."/>
            <person name="Johannesson H."/>
        </authorList>
    </citation>
    <scope>NUCLEOTIDE SEQUENCE</scope>
    <source>
        <strain evidence="3">PSN243</strain>
    </source>
</reference>
<reference evidence="3" key="1">
    <citation type="journal article" date="2023" name="Mol. Phylogenet. Evol.">
        <title>Genome-scale phylogeny and comparative genomics of the fungal order Sordariales.</title>
        <authorList>
            <person name="Hensen N."/>
            <person name="Bonometti L."/>
            <person name="Westerberg I."/>
            <person name="Brannstrom I.O."/>
            <person name="Guillou S."/>
            <person name="Cros-Aarteil S."/>
            <person name="Calhoun S."/>
            <person name="Haridas S."/>
            <person name="Kuo A."/>
            <person name="Mondo S."/>
            <person name="Pangilinan J."/>
            <person name="Riley R."/>
            <person name="LaButti K."/>
            <person name="Andreopoulos B."/>
            <person name="Lipzen A."/>
            <person name="Chen C."/>
            <person name="Yan M."/>
            <person name="Daum C."/>
            <person name="Ng V."/>
            <person name="Clum A."/>
            <person name="Steindorff A."/>
            <person name="Ohm R.A."/>
            <person name="Martin F."/>
            <person name="Silar P."/>
            <person name="Natvig D.O."/>
            <person name="Lalanne C."/>
            <person name="Gautier V."/>
            <person name="Ament-Velasquez S.L."/>
            <person name="Kruys A."/>
            <person name="Hutchinson M.I."/>
            <person name="Powell A.J."/>
            <person name="Barry K."/>
            <person name="Miller A.N."/>
            <person name="Grigoriev I.V."/>
            <person name="Debuchy R."/>
            <person name="Gladieux P."/>
            <person name="Hiltunen Thoren M."/>
            <person name="Johannesson H."/>
        </authorList>
    </citation>
    <scope>NUCLEOTIDE SEQUENCE</scope>
    <source>
        <strain evidence="3">PSN243</strain>
    </source>
</reference>
<dbReference type="AlphaFoldDB" id="A0AAV9H0R2"/>
<sequence>MEGRKLGRPGFWMWMLLLCAGLGGGRGSSLQGAKLVGPFLPKTFAADCRDPARKGKRRMLLRSKGEGTRSSSPLVLLDGDLAKGLASPVFSGGSGSAEQQAQRLHRRVAIRESG</sequence>
<comment type="caution">
    <text evidence="3">The sequence shown here is derived from an EMBL/GenBank/DDBJ whole genome shotgun (WGS) entry which is preliminary data.</text>
</comment>
<evidence type="ECO:0000256" key="2">
    <source>
        <dbReference type="SAM" id="SignalP"/>
    </source>
</evidence>
<evidence type="ECO:0000256" key="1">
    <source>
        <dbReference type="SAM" id="MobiDB-lite"/>
    </source>
</evidence>
<name>A0AAV9H0R2_9PEZI</name>
<keyword evidence="4" id="KW-1185">Reference proteome</keyword>
<organism evidence="3 4">
    <name type="scientific">Podospora aff. communis PSN243</name>
    <dbReference type="NCBI Taxonomy" id="3040156"/>
    <lineage>
        <taxon>Eukaryota</taxon>
        <taxon>Fungi</taxon>
        <taxon>Dikarya</taxon>
        <taxon>Ascomycota</taxon>
        <taxon>Pezizomycotina</taxon>
        <taxon>Sordariomycetes</taxon>
        <taxon>Sordariomycetidae</taxon>
        <taxon>Sordariales</taxon>
        <taxon>Podosporaceae</taxon>
        <taxon>Podospora</taxon>
    </lineage>
</organism>
<dbReference type="Proteomes" id="UP001321760">
    <property type="component" value="Unassembled WGS sequence"/>
</dbReference>
<evidence type="ECO:0000313" key="4">
    <source>
        <dbReference type="Proteomes" id="UP001321760"/>
    </source>
</evidence>
<protein>
    <submittedName>
        <fullName evidence="3">Uncharacterized protein</fullName>
    </submittedName>
</protein>
<gene>
    <name evidence="3" type="ORF">QBC34DRAFT_422259</name>
</gene>